<protein>
    <submittedName>
        <fullName evidence="2">Uncharacterized protein</fullName>
    </submittedName>
</protein>
<name>A0AAV9VPP9_9PEZI</name>
<proteinExistence type="predicted"/>
<comment type="caution">
    <text evidence="2">The sequence shown here is derived from an EMBL/GenBank/DDBJ whole genome shotgun (WGS) entry which is preliminary data.</text>
</comment>
<feature type="region of interest" description="Disordered" evidence="1">
    <location>
        <begin position="1"/>
        <end position="51"/>
    </location>
</feature>
<keyword evidence="3" id="KW-1185">Reference proteome</keyword>
<sequence length="316" mass="35259">MSYGYQPPGSSRAPAVPPKNKNDGSRSEPFYQGGRDFSRPSQPGSWSVLGDTRSIYSDGGSEISYDTLLTPPFGHTDEFPYAPQQSIIPQKDRTSPQKKLEYYFYRANLMTTQLPEAEISCTRAIDIVFSWPGYAIPEIWEQRYQVLYVFLMWKVVKKDWEAAREIETLARQDCSDPQGPGQALSATAEALSWYIDFCIVIGCELFKDGQLDEAESRCQTVLKMSSHPALESQNGKGVRSGGLGFLKTLEKLEGLSYCILALIMAKKGDMLEAGFYKSLVAADETCIAFIKQPPAQSSNMDTLNLGRFADLWDSIN</sequence>
<evidence type="ECO:0000256" key="1">
    <source>
        <dbReference type="SAM" id="MobiDB-lite"/>
    </source>
</evidence>
<gene>
    <name evidence="2" type="ORF">TWF481_003201</name>
</gene>
<dbReference type="AlphaFoldDB" id="A0AAV9VPP9"/>
<evidence type="ECO:0000313" key="3">
    <source>
        <dbReference type="Proteomes" id="UP001370758"/>
    </source>
</evidence>
<dbReference type="Proteomes" id="UP001370758">
    <property type="component" value="Unassembled WGS sequence"/>
</dbReference>
<dbReference type="EMBL" id="JAVHJL010000013">
    <property type="protein sequence ID" value="KAK6495174.1"/>
    <property type="molecule type" value="Genomic_DNA"/>
</dbReference>
<evidence type="ECO:0000313" key="2">
    <source>
        <dbReference type="EMBL" id="KAK6495174.1"/>
    </source>
</evidence>
<accession>A0AAV9VPP9</accession>
<reference evidence="2 3" key="1">
    <citation type="submission" date="2023-08" db="EMBL/GenBank/DDBJ databases">
        <authorList>
            <person name="Palmer J.M."/>
        </authorList>
    </citation>
    <scope>NUCLEOTIDE SEQUENCE [LARGE SCALE GENOMIC DNA]</scope>
    <source>
        <strain evidence="2 3">TWF481</strain>
    </source>
</reference>
<organism evidence="2 3">
    <name type="scientific">Arthrobotrys musiformis</name>
    <dbReference type="NCBI Taxonomy" id="47236"/>
    <lineage>
        <taxon>Eukaryota</taxon>
        <taxon>Fungi</taxon>
        <taxon>Dikarya</taxon>
        <taxon>Ascomycota</taxon>
        <taxon>Pezizomycotina</taxon>
        <taxon>Orbiliomycetes</taxon>
        <taxon>Orbiliales</taxon>
        <taxon>Orbiliaceae</taxon>
        <taxon>Arthrobotrys</taxon>
    </lineage>
</organism>